<keyword evidence="4 6" id="KW-1133">Transmembrane helix</keyword>
<keyword evidence="5 6" id="KW-0472">Membrane</keyword>
<organism evidence="8 10">
    <name type="scientific">Clostridium botulinum</name>
    <dbReference type="NCBI Taxonomy" id="1491"/>
    <lineage>
        <taxon>Bacteria</taxon>
        <taxon>Bacillati</taxon>
        <taxon>Bacillota</taxon>
        <taxon>Clostridia</taxon>
        <taxon>Eubacteriales</taxon>
        <taxon>Clostridiaceae</taxon>
        <taxon>Clostridium</taxon>
    </lineage>
</organism>
<dbReference type="Proteomes" id="UP000663464">
    <property type="component" value="Chromosome"/>
</dbReference>
<protein>
    <submittedName>
        <fullName evidence="8">Cytochrome C biogenesis protein CcdA</fullName>
    </submittedName>
    <submittedName>
        <fullName evidence="9">Sulfite exporter TauE/SafE family protein</fullName>
    </submittedName>
</protein>
<evidence type="ECO:0000313" key="8">
    <source>
        <dbReference type="EMBL" id="NFF02838.1"/>
    </source>
</evidence>
<feature type="domain" description="Cytochrome C biogenesis protein transmembrane" evidence="7">
    <location>
        <begin position="5"/>
        <end position="183"/>
    </location>
</feature>
<reference evidence="8 10" key="2">
    <citation type="submission" date="2019-04" db="EMBL/GenBank/DDBJ databases">
        <title>Genome sequencing of Clostridium botulinum Groups I-IV and Clostridium butyricum.</title>
        <authorList>
            <person name="Brunt J."/>
            <person name="Van Vliet A.H.M."/>
            <person name="Stringer S.C."/>
            <person name="Carter A.T."/>
            <person name="Peck M.W."/>
        </authorList>
    </citation>
    <scope>NUCLEOTIDE SEQUENCE [LARGE SCALE GENOMIC DNA]</scope>
    <source>
        <strain evidence="8 10">IFR 18/054</strain>
    </source>
</reference>
<evidence type="ECO:0000256" key="6">
    <source>
        <dbReference type="SAM" id="Phobius"/>
    </source>
</evidence>
<feature type="transmembrane region" description="Helical" evidence="6">
    <location>
        <begin position="6"/>
        <end position="32"/>
    </location>
</feature>
<evidence type="ECO:0000256" key="3">
    <source>
        <dbReference type="ARBA" id="ARBA00022692"/>
    </source>
</evidence>
<keyword evidence="3 6" id="KW-0812">Transmembrane</keyword>
<dbReference type="GO" id="GO:0016020">
    <property type="term" value="C:membrane"/>
    <property type="evidence" value="ECO:0007669"/>
    <property type="project" value="UniProtKB-SubCell"/>
</dbReference>
<dbReference type="InterPro" id="IPR051790">
    <property type="entry name" value="Cytochrome_c-biogenesis_DsbD"/>
</dbReference>
<evidence type="ECO:0000313" key="10">
    <source>
        <dbReference type="Proteomes" id="UP000472521"/>
    </source>
</evidence>
<feature type="transmembrane region" description="Helical" evidence="6">
    <location>
        <begin position="82"/>
        <end position="104"/>
    </location>
</feature>
<reference evidence="9" key="3">
    <citation type="submission" date="2021-02" db="EMBL/GenBank/DDBJ databases">
        <authorList>
            <person name="Dover N."/>
            <person name="Barash J.R."/>
            <person name="Bell J.M."/>
            <person name="Sylvester M.D."/>
            <person name="Arnon S."/>
        </authorList>
    </citation>
    <scope>NUCLEOTIDE SEQUENCE</scope>
    <source>
        <strain evidence="9">IBCA10-7060</strain>
    </source>
</reference>
<evidence type="ECO:0000256" key="5">
    <source>
        <dbReference type="ARBA" id="ARBA00023136"/>
    </source>
</evidence>
<proteinExistence type="inferred from homology"/>
<comment type="subcellular location">
    <subcellularLocation>
        <location evidence="1">Membrane</location>
        <topology evidence="1">Multi-pass membrane protein</topology>
    </subcellularLocation>
</comment>
<comment type="similarity">
    <text evidence="2">Belongs to the DsbD family.</text>
</comment>
<accession>A0A0A2HDY5</accession>
<name>A0A0A2HDY5_CLOBO</name>
<gene>
    <name evidence="8" type="ORF">FCV25_13895</name>
    <name evidence="9" type="ORF">JQS73_01460</name>
</gene>
<feature type="transmembrane region" description="Helical" evidence="6">
    <location>
        <begin position="44"/>
        <end position="76"/>
    </location>
</feature>
<evidence type="ECO:0000256" key="2">
    <source>
        <dbReference type="ARBA" id="ARBA00006143"/>
    </source>
</evidence>
<dbReference type="PANTHER" id="PTHR31272">
    <property type="entry name" value="CYTOCHROME C-TYPE BIOGENESIS PROTEIN HI_1454-RELATED"/>
    <property type="match status" value="1"/>
</dbReference>
<evidence type="ECO:0000259" key="7">
    <source>
        <dbReference type="Pfam" id="PF02683"/>
    </source>
</evidence>
<dbReference type="GO" id="GO:0017004">
    <property type="term" value="P:cytochrome complex assembly"/>
    <property type="evidence" value="ECO:0007669"/>
    <property type="project" value="InterPro"/>
</dbReference>
<evidence type="ECO:0000256" key="1">
    <source>
        <dbReference type="ARBA" id="ARBA00004141"/>
    </source>
</evidence>
<feature type="transmembrane region" description="Helical" evidence="6">
    <location>
        <begin position="156"/>
        <end position="181"/>
    </location>
</feature>
<dbReference type="Proteomes" id="UP000472521">
    <property type="component" value="Unassembled WGS sequence"/>
</dbReference>
<dbReference type="EMBL" id="SWND01000008">
    <property type="protein sequence ID" value="NFF02838.1"/>
    <property type="molecule type" value="Genomic_DNA"/>
</dbReference>
<feature type="transmembrane region" description="Helical" evidence="6">
    <location>
        <begin position="125"/>
        <end position="150"/>
    </location>
</feature>
<evidence type="ECO:0000256" key="4">
    <source>
        <dbReference type="ARBA" id="ARBA00022989"/>
    </source>
</evidence>
<dbReference type="PANTHER" id="PTHR31272:SF4">
    <property type="entry name" value="CYTOCHROME C-TYPE BIOGENESIS PROTEIN HI_1454-RELATED"/>
    <property type="match status" value="1"/>
</dbReference>
<dbReference type="InterPro" id="IPR003834">
    <property type="entry name" value="Cyt_c_assmbl_TM_dom"/>
</dbReference>
<dbReference type="AlphaFoldDB" id="A0A0A2HDY5"/>
<evidence type="ECO:0000313" key="11">
    <source>
        <dbReference type="Proteomes" id="UP000663464"/>
    </source>
</evidence>
<dbReference type="RefSeq" id="WP_014519570.1">
    <property type="nucleotide sequence ID" value="NZ_AP014696.1"/>
</dbReference>
<reference evidence="9 11" key="1">
    <citation type="journal article" date="2014" name="J. Infect. Dis.">
        <title>Molecular characterization of a novel botulinum neurotoxin type H gene.</title>
        <authorList>
            <person name="Dover N."/>
            <person name="Barash J.R."/>
            <person name="Hill K.K."/>
            <person name="Xie G."/>
            <person name="Arnon S.S."/>
        </authorList>
    </citation>
    <scope>NUCLEOTIDE SEQUENCE [LARGE SCALE GENOMIC DNA]</scope>
    <source>
        <strain evidence="9 11">IBCA10-7060</strain>
    </source>
</reference>
<sequence>MNYILLFLEGIITFISPCILPMIPIYVSYFAGGDIDNKNYKNRALISSIAFVAGFTFVFTLLGVAAGTVGVIFNTYMREINIVSGSIMVIFGLNYLGIINVGLLHRSFKINKPTGHKKSSIMSTALFGMIFGFGWTPCVGPFLGSALMIASNSTNVFMGASMLMIYSLGLGIPFILSALLIDSLKTTFEFIKRNYKIINRISGGLLIIIGVMMMTGYLNLLLSILAF</sequence>
<dbReference type="Pfam" id="PF02683">
    <property type="entry name" value="DsbD_TM"/>
    <property type="match status" value="1"/>
</dbReference>
<feature type="transmembrane region" description="Helical" evidence="6">
    <location>
        <begin position="201"/>
        <end position="226"/>
    </location>
</feature>
<evidence type="ECO:0000313" key="9">
    <source>
        <dbReference type="EMBL" id="QRI53821.1"/>
    </source>
</evidence>
<dbReference type="EMBL" id="CP069280">
    <property type="protein sequence ID" value="QRI53821.1"/>
    <property type="molecule type" value="Genomic_DNA"/>
</dbReference>